<feature type="compositionally biased region" description="Polar residues" evidence="1">
    <location>
        <begin position="21"/>
        <end position="37"/>
    </location>
</feature>
<feature type="region of interest" description="Disordered" evidence="1">
    <location>
        <begin position="1"/>
        <end position="55"/>
    </location>
</feature>
<feature type="region of interest" description="Disordered" evidence="1">
    <location>
        <begin position="209"/>
        <end position="263"/>
    </location>
</feature>
<dbReference type="Proteomes" id="UP001642260">
    <property type="component" value="Unassembled WGS sequence"/>
</dbReference>
<reference evidence="2 3" key="1">
    <citation type="submission" date="2022-03" db="EMBL/GenBank/DDBJ databases">
        <authorList>
            <person name="Macdonald S."/>
            <person name="Ahmed S."/>
            <person name="Newling K."/>
        </authorList>
    </citation>
    <scope>NUCLEOTIDE SEQUENCE [LARGE SCALE GENOMIC DNA]</scope>
</reference>
<dbReference type="EMBL" id="CAKOAT010086711">
    <property type="protein sequence ID" value="CAH8318645.1"/>
    <property type="molecule type" value="Genomic_DNA"/>
</dbReference>
<sequence length="263" mass="28863">MALRFTEAEKGKHQLKDDNVGETTPTPASDRQMNILQEENPRETSGVRQGNSPIPTMEEVMEELHNATRRYLNYPDPVEAAARRQRVLHGDANGEMEDAAAGIIKAAREKQNLARRALTADSNPVTPPPLQFNPLPTPLSPERFAEHSPTMRGREELDLAPCSSEAPIQRNQTNSLAGGNGPARLSSIIVSPILDRGYEIQASIEAEEAAMGEEPPLGPQNKKKYKPRNTARTPRSPRLTPNILRGASSKKRNISQLNCSPGN</sequence>
<protein>
    <submittedName>
        <fullName evidence="2">Uncharacterized protein</fullName>
    </submittedName>
</protein>
<evidence type="ECO:0000313" key="2">
    <source>
        <dbReference type="EMBL" id="CAH8318645.1"/>
    </source>
</evidence>
<gene>
    <name evidence="2" type="ORF">ERUC_LOCUS8267</name>
</gene>
<accession>A0ABC8JFG9</accession>
<organism evidence="2 3">
    <name type="scientific">Eruca vesicaria subsp. sativa</name>
    <name type="common">Garden rocket</name>
    <name type="synonym">Eruca sativa</name>
    <dbReference type="NCBI Taxonomy" id="29727"/>
    <lineage>
        <taxon>Eukaryota</taxon>
        <taxon>Viridiplantae</taxon>
        <taxon>Streptophyta</taxon>
        <taxon>Embryophyta</taxon>
        <taxon>Tracheophyta</taxon>
        <taxon>Spermatophyta</taxon>
        <taxon>Magnoliopsida</taxon>
        <taxon>eudicotyledons</taxon>
        <taxon>Gunneridae</taxon>
        <taxon>Pentapetalae</taxon>
        <taxon>rosids</taxon>
        <taxon>malvids</taxon>
        <taxon>Brassicales</taxon>
        <taxon>Brassicaceae</taxon>
        <taxon>Brassiceae</taxon>
        <taxon>Eruca</taxon>
    </lineage>
</organism>
<name>A0ABC8JFG9_ERUVS</name>
<dbReference type="AlphaFoldDB" id="A0ABC8JFG9"/>
<evidence type="ECO:0000313" key="3">
    <source>
        <dbReference type="Proteomes" id="UP001642260"/>
    </source>
</evidence>
<proteinExistence type="predicted"/>
<keyword evidence="3" id="KW-1185">Reference proteome</keyword>
<feature type="compositionally biased region" description="Basic and acidic residues" evidence="1">
    <location>
        <begin position="1"/>
        <end position="19"/>
    </location>
</feature>
<evidence type="ECO:0000256" key="1">
    <source>
        <dbReference type="SAM" id="MobiDB-lite"/>
    </source>
</evidence>
<feature type="compositionally biased region" description="Polar residues" evidence="1">
    <location>
        <begin position="254"/>
        <end position="263"/>
    </location>
</feature>
<comment type="caution">
    <text evidence="2">The sequence shown here is derived from an EMBL/GenBank/DDBJ whole genome shotgun (WGS) entry which is preliminary data.</text>
</comment>